<evidence type="ECO:0000313" key="2">
    <source>
        <dbReference type="EMBL" id="KAJ5384034.1"/>
    </source>
</evidence>
<dbReference type="AlphaFoldDB" id="A0A9W9SUY8"/>
<feature type="transmembrane region" description="Helical" evidence="1">
    <location>
        <begin position="24"/>
        <end position="43"/>
    </location>
</feature>
<dbReference type="OrthoDB" id="5329749at2759"/>
<gene>
    <name evidence="2" type="ORF">N7517_001945</name>
</gene>
<comment type="caution">
    <text evidence="2">The sequence shown here is derived from an EMBL/GenBank/DDBJ whole genome shotgun (WGS) entry which is preliminary data.</text>
</comment>
<name>A0A9W9SUY8_9EURO</name>
<keyword evidence="1" id="KW-0812">Transmembrane</keyword>
<keyword evidence="3" id="KW-1185">Reference proteome</keyword>
<reference evidence="2" key="1">
    <citation type="submission" date="2022-12" db="EMBL/GenBank/DDBJ databases">
        <authorList>
            <person name="Petersen C."/>
        </authorList>
    </citation>
    <scope>NUCLEOTIDE SEQUENCE</scope>
    <source>
        <strain evidence="2">IBT 3081</strain>
    </source>
</reference>
<organism evidence="2 3">
    <name type="scientific">Penicillium concentricum</name>
    <dbReference type="NCBI Taxonomy" id="293559"/>
    <lineage>
        <taxon>Eukaryota</taxon>
        <taxon>Fungi</taxon>
        <taxon>Dikarya</taxon>
        <taxon>Ascomycota</taxon>
        <taxon>Pezizomycotina</taxon>
        <taxon>Eurotiomycetes</taxon>
        <taxon>Eurotiomycetidae</taxon>
        <taxon>Eurotiales</taxon>
        <taxon>Aspergillaceae</taxon>
        <taxon>Penicillium</taxon>
    </lineage>
</organism>
<evidence type="ECO:0000256" key="1">
    <source>
        <dbReference type="SAM" id="Phobius"/>
    </source>
</evidence>
<reference evidence="2" key="2">
    <citation type="journal article" date="2023" name="IMA Fungus">
        <title>Comparative genomic study of the Penicillium genus elucidates a diverse pangenome and 15 lateral gene transfer events.</title>
        <authorList>
            <person name="Petersen C."/>
            <person name="Sorensen T."/>
            <person name="Nielsen M.R."/>
            <person name="Sondergaard T.E."/>
            <person name="Sorensen J.L."/>
            <person name="Fitzpatrick D.A."/>
            <person name="Frisvad J.C."/>
            <person name="Nielsen K.L."/>
        </authorList>
    </citation>
    <scope>NUCLEOTIDE SEQUENCE</scope>
    <source>
        <strain evidence="2">IBT 3081</strain>
    </source>
</reference>
<dbReference type="RefSeq" id="XP_056583810.1">
    <property type="nucleotide sequence ID" value="XM_056719675.1"/>
</dbReference>
<dbReference type="EMBL" id="JAPZBT010000001">
    <property type="protein sequence ID" value="KAJ5384034.1"/>
    <property type="molecule type" value="Genomic_DNA"/>
</dbReference>
<proteinExistence type="predicted"/>
<keyword evidence="1" id="KW-1133">Transmembrane helix</keyword>
<dbReference type="Proteomes" id="UP001147752">
    <property type="component" value="Unassembled WGS sequence"/>
</dbReference>
<sequence length="201" mass="23128">MAGNTSSIQILSCDDSPLSTTGNIIGILTLAYAIFVTAIFYATRILDAEKDLQEFGHRFLDEFTAFESVAHWLQSVSHLIPDELQPEASQSQQYHHLENLAHKVRADLAEKDSLPLWILLGRRGYFLAQKVEAEDKLKQIVQLRKKRQMFCLRVTQAIIIKQTGEQNERMHLQREIMRLQDALIFQLRAQRASSELHLQDN</sequence>
<evidence type="ECO:0000313" key="3">
    <source>
        <dbReference type="Proteomes" id="UP001147752"/>
    </source>
</evidence>
<accession>A0A9W9SUY8</accession>
<dbReference type="GeneID" id="81458858"/>
<protein>
    <submittedName>
        <fullName evidence="2">Uncharacterized protein</fullName>
    </submittedName>
</protein>
<keyword evidence="1" id="KW-0472">Membrane</keyword>